<proteinExistence type="predicted"/>
<name>A0ABV6FKI6_9BURK</name>
<dbReference type="Proteomes" id="UP001589773">
    <property type="component" value="Unassembled WGS sequence"/>
</dbReference>
<protein>
    <submittedName>
        <fullName evidence="2">Uncharacterized protein</fullName>
    </submittedName>
</protein>
<feature type="transmembrane region" description="Helical" evidence="1">
    <location>
        <begin position="98"/>
        <end position="120"/>
    </location>
</feature>
<keyword evidence="3" id="KW-1185">Reference proteome</keyword>
<keyword evidence="1" id="KW-1133">Transmembrane helix</keyword>
<gene>
    <name evidence="2" type="ORF">ACFFJK_19205</name>
</gene>
<feature type="transmembrane region" description="Helical" evidence="1">
    <location>
        <begin position="166"/>
        <end position="184"/>
    </location>
</feature>
<evidence type="ECO:0000313" key="2">
    <source>
        <dbReference type="EMBL" id="MFC0254029.1"/>
    </source>
</evidence>
<reference evidence="2 3" key="1">
    <citation type="submission" date="2024-09" db="EMBL/GenBank/DDBJ databases">
        <authorList>
            <person name="Sun Q."/>
            <person name="Mori K."/>
        </authorList>
    </citation>
    <scope>NUCLEOTIDE SEQUENCE [LARGE SCALE GENOMIC DNA]</scope>
    <source>
        <strain evidence="2 3">CCM 7792</strain>
    </source>
</reference>
<keyword evidence="1" id="KW-0812">Transmembrane</keyword>
<dbReference type="RefSeq" id="WP_379681277.1">
    <property type="nucleotide sequence ID" value="NZ_JBHLWP010000018.1"/>
</dbReference>
<feature type="transmembrane region" description="Helical" evidence="1">
    <location>
        <begin position="191"/>
        <end position="211"/>
    </location>
</feature>
<organism evidence="2 3">
    <name type="scientific">Massilia consociata</name>
    <dbReference type="NCBI Taxonomy" id="760117"/>
    <lineage>
        <taxon>Bacteria</taxon>
        <taxon>Pseudomonadati</taxon>
        <taxon>Pseudomonadota</taxon>
        <taxon>Betaproteobacteria</taxon>
        <taxon>Burkholderiales</taxon>
        <taxon>Oxalobacteraceae</taxon>
        <taxon>Telluria group</taxon>
        <taxon>Massilia</taxon>
    </lineage>
</organism>
<feature type="transmembrane region" description="Helical" evidence="1">
    <location>
        <begin position="141"/>
        <end position="160"/>
    </location>
</feature>
<accession>A0ABV6FKI6</accession>
<evidence type="ECO:0000256" key="1">
    <source>
        <dbReference type="SAM" id="Phobius"/>
    </source>
</evidence>
<feature type="transmembrane region" description="Helical" evidence="1">
    <location>
        <begin position="217"/>
        <end position="236"/>
    </location>
</feature>
<comment type="caution">
    <text evidence="2">The sequence shown here is derived from an EMBL/GenBank/DDBJ whole genome shotgun (WGS) entry which is preliminary data.</text>
</comment>
<dbReference type="EMBL" id="JBHLWP010000018">
    <property type="protein sequence ID" value="MFC0254029.1"/>
    <property type="molecule type" value="Genomic_DNA"/>
</dbReference>
<evidence type="ECO:0000313" key="3">
    <source>
        <dbReference type="Proteomes" id="UP001589773"/>
    </source>
</evidence>
<keyword evidence="1" id="KW-0472">Membrane</keyword>
<sequence length="266" mass="29322">MQENDLIDLRQVRRNDLLLGSSCYNKVEPGDAMQPEPTVYIWAANHFLVSKYPELIAMDDKHAMLESSVRNSGFSTLLCSTLGFVLLEGWAIRNNAKPFTHAVIVALGSILAAIIYRVLLSPEATARTRMAVFSHSSRGSWNHFNPASIVLLLTFGYAGAAALSSGSFLLVAAFTACASLFPWSRIPLCRTCILSPLALMTIATFLGILLTDQVPHLIYFLVAVWMLWIAAACSWLQSILRRRRRPESSVPVDQRGAEAPVSALRD</sequence>
<feature type="transmembrane region" description="Helical" evidence="1">
    <location>
        <begin position="74"/>
        <end position="92"/>
    </location>
</feature>